<organism evidence="1 2">
    <name type="scientific">Actinoplanes cyaneus</name>
    <dbReference type="NCBI Taxonomy" id="52696"/>
    <lineage>
        <taxon>Bacteria</taxon>
        <taxon>Bacillati</taxon>
        <taxon>Actinomycetota</taxon>
        <taxon>Actinomycetes</taxon>
        <taxon>Micromonosporales</taxon>
        <taxon>Micromonosporaceae</taxon>
        <taxon>Actinoplanes</taxon>
    </lineage>
</organism>
<sequence length="75" mass="8113">MPDEQRGAGTARIDAHWLSRWPAAYPGPGRTPVTLMDSFGRGELVLQAFPALREEVDDGLGLRDSGQTALRLAHG</sequence>
<evidence type="ECO:0000313" key="2">
    <source>
        <dbReference type="Proteomes" id="UP000619479"/>
    </source>
</evidence>
<gene>
    <name evidence="1" type="ORF">Acy02nite_61000</name>
</gene>
<dbReference type="EMBL" id="BOMH01000045">
    <property type="protein sequence ID" value="GID68219.1"/>
    <property type="molecule type" value="Genomic_DNA"/>
</dbReference>
<dbReference type="Proteomes" id="UP000619479">
    <property type="component" value="Unassembled WGS sequence"/>
</dbReference>
<evidence type="ECO:0000313" key="1">
    <source>
        <dbReference type="EMBL" id="GID68219.1"/>
    </source>
</evidence>
<keyword evidence="2" id="KW-1185">Reference proteome</keyword>
<accession>A0A919ILS4</accession>
<comment type="caution">
    <text evidence="1">The sequence shown here is derived from an EMBL/GenBank/DDBJ whole genome shotgun (WGS) entry which is preliminary data.</text>
</comment>
<name>A0A919ILS4_9ACTN</name>
<proteinExistence type="predicted"/>
<dbReference type="AlphaFoldDB" id="A0A919ILS4"/>
<protein>
    <submittedName>
        <fullName evidence="1">Uncharacterized protein</fullName>
    </submittedName>
</protein>
<reference evidence="1" key="1">
    <citation type="submission" date="2021-01" db="EMBL/GenBank/DDBJ databases">
        <title>Whole genome shotgun sequence of Actinoplanes cyaneus NBRC 14990.</title>
        <authorList>
            <person name="Komaki H."/>
            <person name="Tamura T."/>
        </authorList>
    </citation>
    <scope>NUCLEOTIDE SEQUENCE</scope>
    <source>
        <strain evidence="1">NBRC 14990</strain>
    </source>
</reference>